<dbReference type="Proteomes" id="UP000887579">
    <property type="component" value="Unplaced"/>
</dbReference>
<evidence type="ECO:0000313" key="2">
    <source>
        <dbReference type="WBParaSite" id="ES5_v2.g11267.t1"/>
    </source>
</evidence>
<evidence type="ECO:0000313" key="1">
    <source>
        <dbReference type="Proteomes" id="UP000887579"/>
    </source>
</evidence>
<organism evidence="1 2">
    <name type="scientific">Panagrolaimus sp. ES5</name>
    <dbReference type="NCBI Taxonomy" id="591445"/>
    <lineage>
        <taxon>Eukaryota</taxon>
        <taxon>Metazoa</taxon>
        <taxon>Ecdysozoa</taxon>
        <taxon>Nematoda</taxon>
        <taxon>Chromadorea</taxon>
        <taxon>Rhabditida</taxon>
        <taxon>Tylenchina</taxon>
        <taxon>Panagrolaimomorpha</taxon>
        <taxon>Panagrolaimoidea</taxon>
        <taxon>Panagrolaimidae</taxon>
        <taxon>Panagrolaimus</taxon>
    </lineage>
</organism>
<reference evidence="2" key="1">
    <citation type="submission" date="2022-11" db="UniProtKB">
        <authorList>
            <consortium name="WormBaseParasite"/>
        </authorList>
    </citation>
    <scope>IDENTIFICATION</scope>
</reference>
<name>A0AC34F2T0_9BILA</name>
<protein>
    <submittedName>
        <fullName evidence="2">Uncharacterized protein</fullName>
    </submittedName>
</protein>
<proteinExistence type="predicted"/>
<sequence length="683" mass="77908">MPPKRRSGDSLEDEDYTAEEISPKRARSYAKYAEIIGIPKRKLKKYKQIRKIKEFYPWQIEYLNDQRLINGMNSFLTAETGGGKTLVAEVLILRTMITRNCSAILALPLIALVDEKVPVFKALAEVFGIQVEEYAGDIRKFPVPKPDKTLYICSYELARIICIHLKEAEQFQDIGLLVLDEIHMVDERKRGENVEMLVSEYRAATDGQVVAMSATVGNIGQLTNFVGGFHYHSSFRPVPLQQFIVSNGMVMRVEGDKLVNEKMLNFCWFKELAFEIVPQHSVILFCNTRNACEITCSFLRRHVPSVMEMHRSEERQAFVDKLIVECKKEGKVLPDNLRSGLSVGISYHHAFLSPSQRRAVEQGFRSGLISIICATTTLAVGINLPVRRVIIKSAKVGVHIMDKGRYSQMSGRAGRAGLDDMGECFIFADENYSRVTDMVLRDEIPDCVSRLKLEHFIFDFVRNGHNTEDKLSNAINKTLFSEQNLQAEVDMNQTIIDLKEPKFLLENSQNELVLSPLTQAANILKINPRKILPLIEHFSSFNNSYFSIIAYYIPKRKHIECNPSVFCCEYLKLDSVDKQLLESISAEDILVYLTTNVVPSKLKNCYSFYASLMINRLLKGKLDDSKCAKMFYTTPDVLHEICKDVVSKFKRLKRAAFCCDEMTALRKPVTELIDVLKKYCKKL</sequence>
<accession>A0AC34F2T0</accession>
<dbReference type="WBParaSite" id="ES5_v2.g11267.t1">
    <property type="protein sequence ID" value="ES5_v2.g11267.t1"/>
    <property type="gene ID" value="ES5_v2.g11267"/>
</dbReference>